<comment type="caution">
    <text evidence="2">The sequence shown here is derived from an EMBL/GenBank/DDBJ whole genome shotgun (WGS) entry which is preliminary data.</text>
</comment>
<feature type="region of interest" description="Disordered" evidence="1">
    <location>
        <begin position="1"/>
        <end position="114"/>
    </location>
</feature>
<sequence length="252" mass="28463">MGERSHRDRSHNTRTDSGHGGNGRQGHKGQRTDSHQRTGKPNGSNNNTHPKNHDQNHNSNSNSNRNNSNNNNHNQNQTQNTYNHNYNRKNSNSNNGSNMNTPKYNDSRNANAKKWNMSPRQPLAEFITEFMMTGTINPRVLRDLVVVTAMLLDGYCNKRVADGLSERQIVQELYMPAKACFMLDRLMQRLLEGSLAAFRPDEEGDVPMLDVDDQIYNSSAPQASCFNNINLMDLDVYLGQIICDQIRGASSL</sequence>
<feature type="compositionally biased region" description="Basic and acidic residues" evidence="1">
    <location>
        <begin position="1"/>
        <end position="17"/>
    </location>
</feature>
<name>A0AAN6QID9_9PEZI</name>
<evidence type="ECO:0000313" key="3">
    <source>
        <dbReference type="Proteomes" id="UP001302812"/>
    </source>
</evidence>
<feature type="compositionally biased region" description="Polar residues" evidence="1">
    <location>
        <begin position="39"/>
        <end position="49"/>
    </location>
</feature>
<evidence type="ECO:0000256" key="1">
    <source>
        <dbReference type="SAM" id="MobiDB-lite"/>
    </source>
</evidence>
<dbReference type="AlphaFoldDB" id="A0AAN6QID9"/>
<protein>
    <submittedName>
        <fullName evidence="2">Uncharacterized protein</fullName>
    </submittedName>
</protein>
<dbReference type="RefSeq" id="XP_064668339.1">
    <property type="nucleotide sequence ID" value="XM_064808874.1"/>
</dbReference>
<dbReference type="GeneID" id="89932997"/>
<dbReference type="EMBL" id="MU853349">
    <property type="protein sequence ID" value="KAK4110769.1"/>
    <property type="molecule type" value="Genomic_DNA"/>
</dbReference>
<feature type="compositionally biased region" description="Low complexity" evidence="1">
    <location>
        <begin position="57"/>
        <end position="100"/>
    </location>
</feature>
<organism evidence="2 3">
    <name type="scientific">Canariomyces notabilis</name>
    <dbReference type="NCBI Taxonomy" id="2074819"/>
    <lineage>
        <taxon>Eukaryota</taxon>
        <taxon>Fungi</taxon>
        <taxon>Dikarya</taxon>
        <taxon>Ascomycota</taxon>
        <taxon>Pezizomycotina</taxon>
        <taxon>Sordariomycetes</taxon>
        <taxon>Sordariomycetidae</taxon>
        <taxon>Sordariales</taxon>
        <taxon>Chaetomiaceae</taxon>
        <taxon>Canariomyces</taxon>
    </lineage>
</organism>
<reference evidence="2" key="2">
    <citation type="submission" date="2023-05" db="EMBL/GenBank/DDBJ databases">
        <authorList>
            <consortium name="Lawrence Berkeley National Laboratory"/>
            <person name="Steindorff A."/>
            <person name="Hensen N."/>
            <person name="Bonometti L."/>
            <person name="Westerberg I."/>
            <person name="Brannstrom I.O."/>
            <person name="Guillou S."/>
            <person name="Cros-Aarteil S."/>
            <person name="Calhoun S."/>
            <person name="Haridas S."/>
            <person name="Kuo A."/>
            <person name="Mondo S."/>
            <person name="Pangilinan J."/>
            <person name="Riley R."/>
            <person name="Labutti K."/>
            <person name="Andreopoulos B."/>
            <person name="Lipzen A."/>
            <person name="Chen C."/>
            <person name="Yanf M."/>
            <person name="Daum C."/>
            <person name="Ng V."/>
            <person name="Clum A."/>
            <person name="Ohm R."/>
            <person name="Martin F."/>
            <person name="Silar P."/>
            <person name="Natvig D."/>
            <person name="Lalanne C."/>
            <person name="Gautier V."/>
            <person name="Ament-Velasquez S.L."/>
            <person name="Kruys A."/>
            <person name="Hutchinson M.I."/>
            <person name="Powell A.J."/>
            <person name="Barry K."/>
            <person name="Miller A.N."/>
            <person name="Grigoriev I.V."/>
            <person name="Debuchy R."/>
            <person name="Gladieux P."/>
            <person name="Thoren M.H."/>
            <person name="Johannesson H."/>
        </authorList>
    </citation>
    <scope>NUCLEOTIDE SEQUENCE</scope>
    <source>
        <strain evidence="2">CBS 508.74</strain>
    </source>
</reference>
<feature type="compositionally biased region" description="Polar residues" evidence="1">
    <location>
        <begin position="101"/>
        <end position="110"/>
    </location>
</feature>
<evidence type="ECO:0000313" key="2">
    <source>
        <dbReference type="EMBL" id="KAK4110769.1"/>
    </source>
</evidence>
<keyword evidence="3" id="KW-1185">Reference proteome</keyword>
<gene>
    <name evidence="2" type="ORF">N656DRAFT_202632</name>
</gene>
<reference evidence="2" key="1">
    <citation type="journal article" date="2023" name="Mol. Phylogenet. Evol.">
        <title>Genome-scale phylogeny and comparative genomics of the fungal order Sordariales.</title>
        <authorList>
            <person name="Hensen N."/>
            <person name="Bonometti L."/>
            <person name="Westerberg I."/>
            <person name="Brannstrom I.O."/>
            <person name="Guillou S."/>
            <person name="Cros-Aarteil S."/>
            <person name="Calhoun S."/>
            <person name="Haridas S."/>
            <person name="Kuo A."/>
            <person name="Mondo S."/>
            <person name="Pangilinan J."/>
            <person name="Riley R."/>
            <person name="LaButti K."/>
            <person name="Andreopoulos B."/>
            <person name="Lipzen A."/>
            <person name="Chen C."/>
            <person name="Yan M."/>
            <person name="Daum C."/>
            <person name="Ng V."/>
            <person name="Clum A."/>
            <person name="Steindorff A."/>
            <person name="Ohm R.A."/>
            <person name="Martin F."/>
            <person name="Silar P."/>
            <person name="Natvig D.O."/>
            <person name="Lalanne C."/>
            <person name="Gautier V."/>
            <person name="Ament-Velasquez S.L."/>
            <person name="Kruys A."/>
            <person name="Hutchinson M.I."/>
            <person name="Powell A.J."/>
            <person name="Barry K."/>
            <person name="Miller A.N."/>
            <person name="Grigoriev I.V."/>
            <person name="Debuchy R."/>
            <person name="Gladieux P."/>
            <person name="Hiltunen Thoren M."/>
            <person name="Johannesson H."/>
        </authorList>
    </citation>
    <scope>NUCLEOTIDE SEQUENCE</scope>
    <source>
        <strain evidence="2">CBS 508.74</strain>
    </source>
</reference>
<accession>A0AAN6QID9</accession>
<proteinExistence type="predicted"/>
<dbReference type="Proteomes" id="UP001302812">
    <property type="component" value="Unassembled WGS sequence"/>
</dbReference>